<name>A0ABT6M5E4_9NOCA</name>
<dbReference type="RefSeq" id="WP_280758943.1">
    <property type="nucleotide sequence ID" value="NZ_JARXVC010000002.1"/>
</dbReference>
<evidence type="ECO:0008006" key="3">
    <source>
        <dbReference type="Google" id="ProtNLM"/>
    </source>
</evidence>
<organism evidence="1 2">
    <name type="scientific">Prescottella agglutinans</name>
    <dbReference type="NCBI Taxonomy" id="1644129"/>
    <lineage>
        <taxon>Bacteria</taxon>
        <taxon>Bacillati</taxon>
        <taxon>Actinomycetota</taxon>
        <taxon>Actinomycetes</taxon>
        <taxon>Mycobacteriales</taxon>
        <taxon>Nocardiaceae</taxon>
        <taxon>Prescottella</taxon>
    </lineage>
</organism>
<dbReference type="EMBL" id="JARXVC010000002">
    <property type="protein sequence ID" value="MDH6279543.1"/>
    <property type="molecule type" value="Genomic_DNA"/>
</dbReference>
<comment type="caution">
    <text evidence="1">The sequence shown here is derived from an EMBL/GenBank/DDBJ whole genome shotgun (WGS) entry which is preliminary data.</text>
</comment>
<proteinExistence type="predicted"/>
<keyword evidence="2" id="KW-1185">Reference proteome</keyword>
<protein>
    <recommendedName>
        <fullName evidence="3">Minor tail protein</fullName>
    </recommendedName>
</protein>
<dbReference type="Proteomes" id="UP001160334">
    <property type="component" value="Unassembled WGS sequence"/>
</dbReference>
<gene>
    <name evidence="1" type="ORF">M2280_000752</name>
</gene>
<evidence type="ECO:0000313" key="1">
    <source>
        <dbReference type="EMBL" id="MDH6279543.1"/>
    </source>
</evidence>
<evidence type="ECO:0000313" key="2">
    <source>
        <dbReference type="Proteomes" id="UP001160334"/>
    </source>
</evidence>
<reference evidence="1 2" key="1">
    <citation type="submission" date="2023-04" db="EMBL/GenBank/DDBJ databases">
        <title>Forest soil microbial communities from Buena Vista Peninsula, Colon Province, Panama.</title>
        <authorList>
            <person name="Bouskill N."/>
        </authorList>
    </citation>
    <scope>NUCLEOTIDE SEQUENCE [LARGE SCALE GENOMIC DNA]</scope>
    <source>
        <strain evidence="1 2">CFH S0262</strain>
    </source>
</reference>
<sequence length="340" mass="38164">MTFPCDPNFNNGYPMLLIKRDLDPRSATFGQDLMSIPIFGPDMGAAGISLLEGYSGFYHTPITQPRENYAYQEGSTPSEFPRIEERILDFTLGVSAKSWDQFKHIETVLWHVLKPPKGKPRDFILRMYHGPGEDDWREITMRLERTPKDLFKRGPGLFKSAAWAITALACDPYWYSKTLQDTVTFDTGTGTGAARISQRVLTVSNHADQECWLEYASNQWTTNPTWASTLFLPDGLGVYPPGHKDPAGNDVSGQRIRKEVKIASTVRSFLVQTNPLQIPLETEPETQGAAYMNGSYFDFALPPHTVDAQLPVTLIGGMSQTQLSVYATQRWDRCWGGEAL</sequence>
<accession>A0ABT6M5E4</accession>